<proteinExistence type="predicted"/>
<accession>A0A2Z6PJT9</accession>
<sequence>MKGSRKGFSVLTARSRSYSNLPSSGKQEPVRTNRTYEDLTTYPLEVFFLLGSIWPSNASSYPHGRNE</sequence>
<evidence type="ECO:0000313" key="3">
    <source>
        <dbReference type="Proteomes" id="UP000242715"/>
    </source>
</evidence>
<reference evidence="3" key="1">
    <citation type="journal article" date="2017" name="Front. Plant Sci.">
        <title>Climate Clever Clovers: New Paradigm to Reduce the Environmental Footprint of Ruminants by Breeding Low Methanogenic Forages Utilizing Haplotype Variation.</title>
        <authorList>
            <person name="Kaur P."/>
            <person name="Appels R."/>
            <person name="Bayer P.E."/>
            <person name="Keeble-Gagnere G."/>
            <person name="Wang J."/>
            <person name="Hirakawa H."/>
            <person name="Shirasawa K."/>
            <person name="Vercoe P."/>
            <person name="Stefanova K."/>
            <person name="Durmic Z."/>
            <person name="Nichols P."/>
            <person name="Revell C."/>
            <person name="Isobe S.N."/>
            <person name="Edwards D."/>
            <person name="Erskine W."/>
        </authorList>
    </citation>
    <scope>NUCLEOTIDE SEQUENCE [LARGE SCALE GENOMIC DNA]</scope>
    <source>
        <strain evidence="3">cv. Daliak</strain>
    </source>
</reference>
<feature type="region of interest" description="Disordered" evidence="1">
    <location>
        <begin position="1"/>
        <end position="34"/>
    </location>
</feature>
<dbReference type="AlphaFoldDB" id="A0A2Z6PJT9"/>
<evidence type="ECO:0000256" key="1">
    <source>
        <dbReference type="SAM" id="MobiDB-lite"/>
    </source>
</evidence>
<gene>
    <name evidence="2" type="ORF">TSUD_176970</name>
</gene>
<protein>
    <submittedName>
        <fullName evidence="2">Uncharacterized protein</fullName>
    </submittedName>
</protein>
<dbReference type="EMBL" id="DF974217">
    <property type="protein sequence ID" value="GAU46469.1"/>
    <property type="molecule type" value="Genomic_DNA"/>
</dbReference>
<keyword evidence="3" id="KW-1185">Reference proteome</keyword>
<feature type="compositionally biased region" description="Polar residues" evidence="1">
    <location>
        <begin position="12"/>
        <end position="27"/>
    </location>
</feature>
<dbReference type="Proteomes" id="UP000242715">
    <property type="component" value="Unassembled WGS sequence"/>
</dbReference>
<organism evidence="2 3">
    <name type="scientific">Trifolium subterraneum</name>
    <name type="common">Subterranean clover</name>
    <dbReference type="NCBI Taxonomy" id="3900"/>
    <lineage>
        <taxon>Eukaryota</taxon>
        <taxon>Viridiplantae</taxon>
        <taxon>Streptophyta</taxon>
        <taxon>Embryophyta</taxon>
        <taxon>Tracheophyta</taxon>
        <taxon>Spermatophyta</taxon>
        <taxon>Magnoliopsida</taxon>
        <taxon>eudicotyledons</taxon>
        <taxon>Gunneridae</taxon>
        <taxon>Pentapetalae</taxon>
        <taxon>rosids</taxon>
        <taxon>fabids</taxon>
        <taxon>Fabales</taxon>
        <taxon>Fabaceae</taxon>
        <taxon>Papilionoideae</taxon>
        <taxon>50 kb inversion clade</taxon>
        <taxon>NPAAA clade</taxon>
        <taxon>Hologalegina</taxon>
        <taxon>IRL clade</taxon>
        <taxon>Trifolieae</taxon>
        <taxon>Trifolium</taxon>
    </lineage>
</organism>
<evidence type="ECO:0000313" key="2">
    <source>
        <dbReference type="EMBL" id="GAU46469.1"/>
    </source>
</evidence>
<name>A0A2Z6PJT9_TRISU</name>